<dbReference type="Proteomes" id="UP001558613">
    <property type="component" value="Unassembled WGS sequence"/>
</dbReference>
<comment type="caution">
    <text evidence="2">The sequence shown here is derived from an EMBL/GenBank/DDBJ whole genome shotgun (WGS) entry which is preliminary data.</text>
</comment>
<name>A0ABR3M6C3_9TELE</name>
<feature type="region of interest" description="Disordered" evidence="1">
    <location>
        <begin position="1"/>
        <end position="20"/>
    </location>
</feature>
<sequence>MRCAPDGRRMDAEEPDRERKRAGRWRFVSVCDRSALENSLQTSENHCHTRKERTNIKTDRLCRQEQSVDYL</sequence>
<evidence type="ECO:0000313" key="3">
    <source>
        <dbReference type="Proteomes" id="UP001558613"/>
    </source>
</evidence>
<evidence type="ECO:0000256" key="1">
    <source>
        <dbReference type="SAM" id="MobiDB-lite"/>
    </source>
</evidence>
<feature type="compositionally biased region" description="Basic and acidic residues" evidence="1">
    <location>
        <begin position="1"/>
        <end position="19"/>
    </location>
</feature>
<gene>
    <name evidence="2" type="ORF">QQF64_008212</name>
</gene>
<accession>A0ABR3M6C3</accession>
<protein>
    <submittedName>
        <fullName evidence="2">Uncharacterized protein</fullName>
    </submittedName>
</protein>
<organism evidence="2 3">
    <name type="scientific">Cirrhinus molitorella</name>
    <name type="common">mud carp</name>
    <dbReference type="NCBI Taxonomy" id="172907"/>
    <lineage>
        <taxon>Eukaryota</taxon>
        <taxon>Metazoa</taxon>
        <taxon>Chordata</taxon>
        <taxon>Craniata</taxon>
        <taxon>Vertebrata</taxon>
        <taxon>Euteleostomi</taxon>
        <taxon>Actinopterygii</taxon>
        <taxon>Neopterygii</taxon>
        <taxon>Teleostei</taxon>
        <taxon>Ostariophysi</taxon>
        <taxon>Cypriniformes</taxon>
        <taxon>Cyprinidae</taxon>
        <taxon>Labeoninae</taxon>
        <taxon>Labeonini</taxon>
        <taxon>Cirrhinus</taxon>
    </lineage>
</organism>
<dbReference type="EMBL" id="JAYMGO010000015">
    <property type="protein sequence ID" value="KAL1260385.1"/>
    <property type="molecule type" value="Genomic_DNA"/>
</dbReference>
<reference evidence="2 3" key="1">
    <citation type="submission" date="2023-09" db="EMBL/GenBank/DDBJ databases">
        <authorList>
            <person name="Wang M."/>
        </authorList>
    </citation>
    <scope>NUCLEOTIDE SEQUENCE [LARGE SCALE GENOMIC DNA]</scope>
    <source>
        <strain evidence="2">GT-2023</strain>
        <tissue evidence="2">Liver</tissue>
    </source>
</reference>
<proteinExistence type="predicted"/>
<evidence type="ECO:0000313" key="2">
    <source>
        <dbReference type="EMBL" id="KAL1260385.1"/>
    </source>
</evidence>
<keyword evidence="3" id="KW-1185">Reference proteome</keyword>